<protein>
    <submittedName>
        <fullName evidence="1">Uncharacterized protein</fullName>
    </submittedName>
</protein>
<dbReference type="AlphaFoldDB" id="A0A644YS20"/>
<gene>
    <name evidence="1" type="ORF">SDC9_77672</name>
</gene>
<sequence>MVFLLNVLQKADKPLRAKKRGCAPAEIHAVHRVKTGPGSQLQKLRFQRLGVCVHAALFAGERIKIAIVAFFGAEGNVDIQSQTFSFLFQGGLLWRRTAPAGSDGVMLEAFRQGAAKPRPSRRKCPGKRARRPLARGHCVYPLGYSLEVQKKVKEPVASSLPVASLVMFTLTRQVFLPR</sequence>
<comment type="caution">
    <text evidence="1">The sequence shown here is derived from an EMBL/GenBank/DDBJ whole genome shotgun (WGS) entry which is preliminary data.</text>
</comment>
<evidence type="ECO:0000313" key="1">
    <source>
        <dbReference type="EMBL" id="MPM31119.1"/>
    </source>
</evidence>
<name>A0A644YS20_9ZZZZ</name>
<reference evidence="1" key="1">
    <citation type="submission" date="2019-08" db="EMBL/GenBank/DDBJ databases">
        <authorList>
            <person name="Kucharzyk K."/>
            <person name="Murdoch R.W."/>
            <person name="Higgins S."/>
            <person name="Loffler F."/>
        </authorList>
    </citation>
    <scope>NUCLEOTIDE SEQUENCE</scope>
</reference>
<accession>A0A644YS20</accession>
<dbReference type="EMBL" id="VSSQ01005985">
    <property type="protein sequence ID" value="MPM31119.1"/>
    <property type="molecule type" value="Genomic_DNA"/>
</dbReference>
<organism evidence="1">
    <name type="scientific">bioreactor metagenome</name>
    <dbReference type="NCBI Taxonomy" id="1076179"/>
    <lineage>
        <taxon>unclassified sequences</taxon>
        <taxon>metagenomes</taxon>
        <taxon>ecological metagenomes</taxon>
    </lineage>
</organism>
<proteinExistence type="predicted"/>